<dbReference type="InterPro" id="IPR016181">
    <property type="entry name" value="Acyl_CoA_acyltransferase"/>
</dbReference>
<dbReference type="Pfam" id="PF22998">
    <property type="entry name" value="GNAT_LYC1-like"/>
    <property type="match status" value="1"/>
</dbReference>
<reference evidence="2" key="1">
    <citation type="journal article" date="2020" name="Stud. Mycol.">
        <title>101 Dothideomycetes genomes: a test case for predicting lifestyles and emergence of pathogens.</title>
        <authorList>
            <person name="Haridas S."/>
            <person name="Albert R."/>
            <person name="Binder M."/>
            <person name="Bloem J."/>
            <person name="Labutti K."/>
            <person name="Salamov A."/>
            <person name="Andreopoulos B."/>
            <person name="Baker S."/>
            <person name="Barry K."/>
            <person name="Bills G."/>
            <person name="Bluhm B."/>
            <person name="Cannon C."/>
            <person name="Castanera R."/>
            <person name="Culley D."/>
            <person name="Daum C."/>
            <person name="Ezra D."/>
            <person name="Gonzalez J."/>
            <person name="Henrissat B."/>
            <person name="Kuo A."/>
            <person name="Liang C."/>
            <person name="Lipzen A."/>
            <person name="Lutzoni F."/>
            <person name="Magnuson J."/>
            <person name="Mondo S."/>
            <person name="Nolan M."/>
            <person name="Ohm R."/>
            <person name="Pangilinan J."/>
            <person name="Park H.-J."/>
            <person name="Ramirez L."/>
            <person name="Alfaro M."/>
            <person name="Sun H."/>
            <person name="Tritt A."/>
            <person name="Yoshinaga Y."/>
            <person name="Zwiers L.-H."/>
            <person name="Turgeon B."/>
            <person name="Goodwin S."/>
            <person name="Spatafora J."/>
            <person name="Crous P."/>
            <person name="Grigoriev I."/>
        </authorList>
    </citation>
    <scope>NUCLEOTIDE SEQUENCE</scope>
    <source>
        <strain evidence="2">CBS 627.86</strain>
    </source>
</reference>
<dbReference type="CDD" id="cd04301">
    <property type="entry name" value="NAT_SF"/>
    <property type="match status" value="1"/>
</dbReference>
<feature type="domain" description="LYC1 C-terminal" evidence="1">
    <location>
        <begin position="181"/>
        <end position="394"/>
    </location>
</feature>
<dbReference type="InterPro" id="IPR053013">
    <property type="entry name" value="LAT"/>
</dbReference>
<evidence type="ECO:0000313" key="2">
    <source>
        <dbReference type="EMBL" id="KAF2111586.1"/>
    </source>
</evidence>
<dbReference type="Gene3D" id="3.40.630.30">
    <property type="match status" value="1"/>
</dbReference>
<dbReference type="InterPro" id="IPR055100">
    <property type="entry name" value="GNAT_LYC1-like"/>
</dbReference>
<dbReference type="PANTHER" id="PTHR34815">
    <property type="entry name" value="LYSINE ACETYLTRANSFERASE"/>
    <property type="match status" value="1"/>
</dbReference>
<dbReference type="SUPFAM" id="SSF55729">
    <property type="entry name" value="Acyl-CoA N-acyltransferases (Nat)"/>
    <property type="match status" value="2"/>
</dbReference>
<sequence>MLSLPLSKDFTISHSRDLVLRHPTPDECVNIWTETSEPWGDALPLSVYLRESEFLTTIPLAKDENMTTWILVNKDAPADHRPLFCSCETYRKAALTSNSHGEVTEKVVHGIASVFCSPQYRRQGYASRMMKELTNILPTWRLPSGTQCVGTILYSDIGKLYYAKLGWNPNPTNMHIELLPQMSSPRTTPVLADDLEKLCQRDEATVRRVLEVPSEDIRKRVTILPNLEHMLWHIAKAEFATEYLFGTVPNAKGAIIGEPGSQIWAIWTHRYYNHYESVSAKNVLYILRLTIECDKTATRLPSDADKVHVAEYGTQLGYLKAILQAAQAEASFWKLDCVNLWDPTPLVQKMITDSGIDHVVVDREEDSIACATWYDDAGEVGEAPLWVNNEYYTWL</sequence>
<dbReference type="AlphaFoldDB" id="A0A6A5YXE2"/>
<dbReference type="Proteomes" id="UP000799770">
    <property type="component" value="Unassembled WGS sequence"/>
</dbReference>
<proteinExistence type="predicted"/>
<evidence type="ECO:0000259" key="1">
    <source>
        <dbReference type="Pfam" id="PF22998"/>
    </source>
</evidence>
<organism evidence="2 3">
    <name type="scientific">Lophiotrema nucula</name>
    <dbReference type="NCBI Taxonomy" id="690887"/>
    <lineage>
        <taxon>Eukaryota</taxon>
        <taxon>Fungi</taxon>
        <taxon>Dikarya</taxon>
        <taxon>Ascomycota</taxon>
        <taxon>Pezizomycotina</taxon>
        <taxon>Dothideomycetes</taxon>
        <taxon>Pleosporomycetidae</taxon>
        <taxon>Pleosporales</taxon>
        <taxon>Lophiotremataceae</taxon>
        <taxon>Lophiotrema</taxon>
    </lineage>
</organism>
<keyword evidence="3" id="KW-1185">Reference proteome</keyword>
<accession>A0A6A5YXE2</accession>
<gene>
    <name evidence="2" type="ORF">BDV96DRAFT_499435</name>
</gene>
<protein>
    <recommendedName>
        <fullName evidence="1">LYC1 C-terminal domain-containing protein</fullName>
    </recommendedName>
</protein>
<dbReference type="PANTHER" id="PTHR34815:SF2">
    <property type="entry name" value="N-ACETYLTRANSFERASE DOMAIN-CONTAINING PROTEIN"/>
    <property type="match status" value="1"/>
</dbReference>
<evidence type="ECO:0000313" key="3">
    <source>
        <dbReference type="Proteomes" id="UP000799770"/>
    </source>
</evidence>
<dbReference type="EMBL" id="ML977334">
    <property type="protein sequence ID" value="KAF2111586.1"/>
    <property type="molecule type" value="Genomic_DNA"/>
</dbReference>
<name>A0A6A5YXE2_9PLEO</name>
<dbReference type="OrthoDB" id="2020070at2759"/>